<accession>A0ACB8S849</accession>
<evidence type="ECO:0000313" key="1">
    <source>
        <dbReference type="EMBL" id="KAI0052332.1"/>
    </source>
</evidence>
<protein>
    <submittedName>
        <fullName evidence="1">Uncharacterized protein</fullName>
    </submittedName>
</protein>
<dbReference type="EMBL" id="MU275846">
    <property type="protein sequence ID" value="KAI0052332.1"/>
    <property type="molecule type" value="Genomic_DNA"/>
</dbReference>
<gene>
    <name evidence="1" type="ORF">FA95DRAFT_1385761</name>
</gene>
<name>A0ACB8S849_9AGAM</name>
<dbReference type="Proteomes" id="UP000814033">
    <property type="component" value="Unassembled WGS sequence"/>
</dbReference>
<reference evidence="1" key="2">
    <citation type="journal article" date="2022" name="New Phytol.">
        <title>Evolutionary transition to the ectomycorrhizal habit in the genomes of a hyperdiverse lineage of mushroom-forming fungi.</title>
        <authorList>
            <person name="Looney B."/>
            <person name="Miyauchi S."/>
            <person name="Morin E."/>
            <person name="Drula E."/>
            <person name="Courty P.E."/>
            <person name="Kohler A."/>
            <person name="Kuo A."/>
            <person name="LaButti K."/>
            <person name="Pangilinan J."/>
            <person name="Lipzen A."/>
            <person name="Riley R."/>
            <person name="Andreopoulos W."/>
            <person name="He G."/>
            <person name="Johnson J."/>
            <person name="Nolan M."/>
            <person name="Tritt A."/>
            <person name="Barry K.W."/>
            <person name="Grigoriev I.V."/>
            <person name="Nagy L.G."/>
            <person name="Hibbett D."/>
            <person name="Henrissat B."/>
            <person name="Matheny P.B."/>
            <person name="Labbe J."/>
            <person name="Martin F.M."/>
        </authorList>
    </citation>
    <scope>NUCLEOTIDE SEQUENCE</scope>
    <source>
        <strain evidence="1">FP105234-sp</strain>
    </source>
</reference>
<sequence>MNTRLLMDEIRRVYGHSDRRHRGGYIRVWRNDCSAQGRQRRLGSSPERPTPRLRVPQVSKKAEHDCGPLLVQVPIVAVGHPQMSSEDIQRTSAIVGATVAMYNATPGRGPGRQSCPPNPRKQNTKYGPLGSTQGEVC</sequence>
<evidence type="ECO:0000313" key="2">
    <source>
        <dbReference type="Proteomes" id="UP000814033"/>
    </source>
</evidence>
<reference evidence="1" key="1">
    <citation type="submission" date="2021-02" db="EMBL/GenBank/DDBJ databases">
        <authorList>
            <consortium name="DOE Joint Genome Institute"/>
            <person name="Ahrendt S."/>
            <person name="Looney B.P."/>
            <person name="Miyauchi S."/>
            <person name="Morin E."/>
            <person name="Drula E."/>
            <person name="Courty P.E."/>
            <person name="Chicoki N."/>
            <person name="Fauchery L."/>
            <person name="Kohler A."/>
            <person name="Kuo A."/>
            <person name="Labutti K."/>
            <person name="Pangilinan J."/>
            <person name="Lipzen A."/>
            <person name="Riley R."/>
            <person name="Andreopoulos W."/>
            <person name="He G."/>
            <person name="Johnson J."/>
            <person name="Barry K.W."/>
            <person name="Grigoriev I.V."/>
            <person name="Nagy L."/>
            <person name="Hibbett D."/>
            <person name="Henrissat B."/>
            <person name="Matheny P.B."/>
            <person name="Labbe J."/>
            <person name="Martin F."/>
        </authorList>
    </citation>
    <scope>NUCLEOTIDE SEQUENCE</scope>
    <source>
        <strain evidence="1">FP105234-sp</strain>
    </source>
</reference>
<organism evidence="1 2">
    <name type="scientific">Auriscalpium vulgare</name>
    <dbReference type="NCBI Taxonomy" id="40419"/>
    <lineage>
        <taxon>Eukaryota</taxon>
        <taxon>Fungi</taxon>
        <taxon>Dikarya</taxon>
        <taxon>Basidiomycota</taxon>
        <taxon>Agaricomycotina</taxon>
        <taxon>Agaricomycetes</taxon>
        <taxon>Russulales</taxon>
        <taxon>Auriscalpiaceae</taxon>
        <taxon>Auriscalpium</taxon>
    </lineage>
</organism>
<comment type="caution">
    <text evidence="1">The sequence shown here is derived from an EMBL/GenBank/DDBJ whole genome shotgun (WGS) entry which is preliminary data.</text>
</comment>
<proteinExistence type="predicted"/>
<keyword evidence="2" id="KW-1185">Reference proteome</keyword>